<keyword evidence="2 5" id="KW-0812">Transmembrane</keyword>
<evidence type="ECO:0000256" key="5">
    <source>
        <dbReference type="SAM" id="Phobius"/>
    </source>
</evidence>
<dbReference type="Proteomes" id="UP000784294">
    <property type="component" value="Unassembled WGS sequence"/>
</dbReference>
<name>A0A448XLU3_9PLAT</name>
<evidence type="ECO:0000256" key="4">
    <source>
        <dbReference type="ARBA" id="ARBA00023136"/>
    </source>
</evidence>
<feature type="transmembrane region" description="Helical" evidence="5">
    <location>
        <begin position="322"/>
        <end position="341"/>
    </location>
</feature>
<keyword evidence="4 5" id="KW-0472">Membrane</keyword>
<dbReference type="EMBL" id="CAAALY010262501">
    <property type="protein sequence ID" value="VEL39774.1"/>
    <property type="molecule type" value="Genomic_DNA"/>
</dbReference>
<feature type="transmembrane region" description="Helical" evidence="5">
    <location>
        <begin position="144"/>
        <end position="166"/>
    </location>
</feature>
<dbReference type="GO" id="GO:0016020">
    <property type="term" value="C:membrane"/>
    <property type="evidence" value="ECO:0007669"/>
    <property type="project" value="UniProtKB-SubCell"/>
</dbReference>
<evidence type="ECO:0000313" key="6">
    <source>
        <dbReference type="EMBL" id="VEL39774.1"/>
    </source>
</evidence>
<evidence type="ECO:0000256" key="2">
    <source>
        <dbReference type="ARBA" id="ARBA00022692"/>
    </source>
</evidence>
<dbReference type="InterPro" id="IPR018499">
    <property type="entry name" value="Tetraspanin/Peripherin"/>
</dbReference>
<proteinExistence type="predicted"/>
<protein>
    <recommendedName>
        <fullName evidence="8">Tetraspanin</fullName>
    </recommendedName>
</protein>
<dbReference type="AlphaFoldDB" id="A0A448XLU3"/>
<feature type="transmembrane region" description="Helical" evidence="5">
    <location>
        <begin position="117"/>
        <end position="137"/>
    </location>
</feature>
<keyword evidence="7" id="KW-1185">Reference proteome</keyword>
<feature type="transmembrane region" description="Helical" evidence="5">
    <location>
        <begin position="7"/>
        <end position="28"/>
    </location>
</feature>
<sequence length="351" mass="39866">MCFERCNVCLVVLANFVISMCGIVLISLSSSPLSERGWFLTWLIGRATFRQRELVRLMLWPDSTLSSTSSTRPFATSNSSDGLTLALLTVVPSSEAVEQDGKEDSLLFTLDRTISKLIFAAGFVLMLVAIVGLLSFCMGSYRLLLVYVLLLLAVGIVSSILIGLFYTNQEVVRRHFTVRMHQKVQSQYTWHRNHIPYRVEPGFVRLWDRVQSGYRCCGIFNHTEYSLLPRTEPAKDLAVGEREDEVQPPDEMVTMPMLAYMWSKEEVAVAANGSVLSQACCRHLYDLTCWTKPDAHNSWIAHGCADQIWRLIEKSHFDIRSLFILLEMGLIWLIILTLITLRHSSQCNVMC</sequence>
<evidence type="ECO:0000313" key="7">
    <source>
        <dbReference type="Proteomes" id="UP000784294"/>
    </source>
</evidence>
<evidence type="ECO:0008006" key="8">
    <source>
        <dbReference type="Google" id="ProtNLM"/>
    </source>
</evidence>
<comment type="caution">
    <text evidence="6">The sequence shown here is derived from an EMBL/GenBank/DDBJ whole genome shotgun (WGS) entry which is preliminary data.</text>
</comment>
<dbReference type="PANTHER" id="PTHR19282">
    <property type="entry name" value="TETRASPANIN"/>
    <property type="match status" value="1"/>
</dbReference>
<evidence type="ECO:0000256" key="3">
    <source>
        <dbReference type="ARBA" id="ARBA00022989"/>
    </source>
</evidence>
<keyword evidence="3 5" id="KW-1133">Transmembrane helix</keyword>
<reference evidence="6" key="1">
    <citation type="submission" date="2018-11" db="EMBL/GenBank/DDBJ databases">
        <authorList>
            <consortium name="Pathogen Informatics"/>
        </authorList>
    </citation>
    <scope>NUCLEOTIDE SEQUENCE</scope>
</reference>
<accession>A0A448XLU3</accession>
<dbReference type="Pfam" id="PF00335">
    <property type="entry name" value="Tetraspanin"/>
    <property type="match status" value="1"/>
</dbReference>
<organism evidence="6 7">
    <name type="scientific">Protopolystoma xenopodis</name>
    <dbReference type="NCBI Taxonomy" id="117903"/>
    <lineage>
        <taxon>Eukaryota</taxon>
        <taxon>Metazoa</taxon>
        <taxon>Spiralia</taxon>
        <taxon>Lophotrochozoa</taxon>
        <taxon>Platyhelminthes</taxon>
        <taxon>Monogenea</taxon>
        <taxon>Polyopisthocotylea</taxon>
        <taxon>Polystomatidea</taxon>
        <taxon>Polystomatidae</taxon>
        <taxon>Protopolystoma</taxon>
    </lineage>
</organism>
<evidence type="ECO:0000256" key="1">
    <source>
        <dbReference type="ARBA" id="ARBA00004141"/>
    </source>
</evidence>
<gene>
    <name evidence="6" type="ORF">PXEA_LOCUS33214</name>
</gene>
<dbReference type="PANTHER" id="PTHR19282:SF417">
    <property type="entry name" value="TETRASPANIN TSPA-RELATED"/>
    <property type="match status" value="1"/>
</dbReference>
<comment type="subcellular location">
    <subcellularLocation>
        <location evidence="1">Membrane</location>
        <topology evidence="1">Multi-pass membrane protein</topology>
    </subcellularLocation>
</comment>